<reference evidence="1" key="1">
    <citation type="submission" date="2016-01" db="EMBL/GenBank/DDBJ databases">
        <authorList>
            <person name="Peeters C."/>
        </authorList>
    </citation>
    <scope>NUCLEOTIDE SEQUENCE [LARGE SCALE GENOMIC DNA]</scope>
    <source>
        <strain evidence="1">LMG 29323</strain>
    </source>
</reference>
<accession>A0A158BAC5</accession>
<sequence length="68" mass="7716">MYCSHGHFYKLLRTFRDRKNCLRNSPVSLAFLCTLKRIVCAPVATVKAQKNRLAKEAVFRGSVAETIS</sequence>
<comment type="caution">
    <text evidence="1">The sequence shown here is derived from an EMBL/GenBank/DDBJ whole genome shotgun (WGS) entry which is preliminary data.</text>
</comment>
<dbReference type="EMBL" id="FCOE02000009">
    <property type="protein sequence ID" value="SAK67038.1"/>
    <property type="molecule type" value="Genomic_DNA"/>
</dbReference>
<proteinExistence type="predicted"/>
<evidence type="ECO:0000313" key="2">
    <source>
        <dbReference type="Proteomes" id="UP000054911"/>
    </source>
</evidence>
<protein>
    <submittedName>
        <fullName evidence="1">Uncharacterized protein</fullName>
    </submittedName>
</protein>
<dbReference type="AlphaFoldDB" id="A0A158BAC5"/>
<evidence type="ECO:0000313" key="1">
    <source>
        <dbReference type="EMBL" id="SAK67038.1"/>
    </source>
</evidence>
<gene>
    <name evidence="1" type="ORF">AWB80_03241</name>
</gene>
<name>A0A158BAC5_9BURK</name>
<dbReference type="Proteomes" id="UP000054911">
    <property type="component" value="Unassembled WGS sequence"/>
</dbReference>
<keyword evidence="2" id="KW-1185">Reference proteome</keyword>
<organism evidence="1 2">
    <name type="scientific">Caballeronia pedi</name>
    <dbReference type="NCBI Taxonomy" id="1777141"/>
    <lineage>
        <taxon>Bacteria</taxon>
        <taxon>Pseudomonadati</taxon>
        <taxon>Pseudomonadota</taxon>
        <taxon>Betaproteobacteria</taxon>
        <taxon>Burkholderiales</taxon>
        <taxon>Burkholderiaceae</taxon>
        <taxon>Caballeronia</taxon>
    </lineage>
</organism>